<dbReference type="GO" id="GO:0004866">
    <property type="term" value="F:endopeptidase inhibitor activity"/>
    <property type="evidence" value="ECO:0007669"/>
    <property type="project" value="InterPro"/>
</dbReference>
<dbReference type="Pfam" id="PF00197">
    <property type="entry name" value="Kunitz_legume"/>
    <property type="match status" value="1"/>
</dbReference>
<dbReference type="PANTHER" id="PTHR33107">
    <property type="entry name" value="KUNITZ TRYPSIN INHIBITOR 2"/>
    <property type="match status" value="1"/>
</dbReference>
<comment type="similarity">
    <text evidence="1">Belongs to the protease inhibitor I3 (leguminous Kunitz-type inhibitor) family.</text>
</comment>
<name>A0AAD8JIB1_9APIA</name>
<dbReference type="AlphaFoldDB" id="A0AAD8JIB1"/>
<reference evidence="3" key="1">
    <citation type="submission" date="2023-02" db="EMBL/GenBank/DDBJ databases">
        <title>Genome of toxic invasive species Heracleum sosnowskyi carries increased number of genes despite the absence of recent whole-genome duplications.</title>
        <authorList>
            <person name="Schelkunov M."/>
            <person name="Shtratnikova V."/>
            <person name="Makarenko M."/>
            <person name="Klepikova A."/>
            <person name="Omelchenko D."/>
            <person name="Novikova G."/>
            <person name="Obukhova E."/>
            <person name="Bogdanov V."/>
            <person name="Penin A."/>
            <person name="Logacheva M."/>
        </authorList>
    </citation>
    <scope>NUCLEOTIDE SEQUENCE</scope>
    <source>
        <strain evidence="3">Hsosn_3</strain>
        <tissue evidence="3">Leaf</tissue>
    </source>
</reference>
<evidence type="ECO:0000256" key="1">
    <source>
        <dbReference type="ARBA" id="ARBA00005440"/>
    </source>
</evidence>
<dbReference type="PANTHER" id="PTHR33107:SF5">
    <property type="entry name" value="KUNITZ TRYPSIN INHIBITOR 5"/>
    <property type="match status" value="1"/>
</dbReference>
<gene>
    <name evidence="3" type="ORF">POM88_003816</name>
</gene>
<evidence type="ECO:0000313" key="4">
    <source>
        <dbReference type="Proteomes" id="UP001237642"/>
    </source>
</evidence>
<dbReference type="InterPro" id="IPR002160">
    <property type="entry name" value="Prot_inh_Kunz-lg"/>
</dbReference>
<sequence>MKILVFFLSFLLLASISLGAEPVRDTDGDFLWASSRYYIWPVVSQGPAGPLTLNPSRNQNCSLDVVQELANDDVGVPFGFTPVLFPKGVIREETDMNIKFTGEALCNETVVWTVKHESNDKYFVRSGGVEGNPGPETARNWFKIIKYMDGYKILHCPSVCIKCQAICRDVGIVKDDYTPYLGLSEFPVKVVFKRA</sequence>
<organism evidence="3 4">
    <name type="scientific">Heracleum sosnowskyi</name>
    <dbReference type="NCBI Taxonomy" id="360622"/>
    <lineage>
        <taxon>Eukaryota</taxon>
        <taxon>Viridiplantae</taxon>
        <taxon>Streptophyta</taxon>
        <taxon>Embryophyta</taxon>
        <taxon>Tracheophyta</taxon>
        <taxon>Spermatophyta</taxon>
        <taxon>Magnoliopsida</taxon>
        <taxon>eudicotyledons</taxon>
        <taxon>Gunneridae</taxon>
        <taxon>Pentapetalae</taxon>
        <taxon>asterids</taxon>
        <taxon>campanulids</taxon>
        <taxon>Apiales</taxon>
        <taxon>Apiaceae</taxon>
        <taxon>Apioideae</taxon>
        <taxon>apioid superclade</taxon>
        <taxon>Tordylieae</taxon>
        <taxon>Tordyliinae</taxon>
        <taxon>Heracleum</taxon>
    </lineage>
</organism>
<accession>A0AAD8JIB1</accession>
<keyword evidence="2" id="KW-0732">Signal</keyword>
<dbReference type="SMART" id="SM00452">
    <property type="entry name" value="STI"/>
    <property type="match status" value="1"/>
</dbReference>
<feature type="signal peptide" evidence="2">
    <location>
        <begin position="1"/>
        <end position="19"/>
    </location>
</feature>
<dbReference type="InterPro" id="IPR011065">
    <property type="entry name" value="Kunitz_inhibitor_STI-like_sf"/>
</dbReference>
<protein>
    <submittedName>
        <fullName evidence="3">Kunitz-type trypsin inhibitor</fullName>
    </submittedName>
</protein>
<proteinExistence type="inferred from homology"/>
<dbReference type="SUPFAM" id="SSF50386">
    <property type="entry name" value="STI-like"/>
    <property type="match status" value="1"/>
</dbReference>
<dbReference type="Proteomes" id="UP001237642">
    <property type="component" value="Unassembled WGS sequence"/>
</dbReference>
<evidence type="ECO:0000256" key="2">
    <source>
        <dbReference type="SAM" id="SignalP"/>
    </source>
</evidence>
<dbReference type="PROSITE" id="PS00283">
    <property type="entry name" value="SOYBEAN_KUNITZ"/>
    <property type="match status" value="1"/>
</dbReference>
<dbReference type="EMBL" id="JAUIZM010000001">
    <property type="protein sequence ID" value="KAK1404211.1"/>
    <property type="molecule type" value="Genomic_DNA"/>
</dbReference>
<reference evidence="3" key="2">
    <citation type="submission" date="2023-05" db="EMBL/GenBank/DDBJ databases">
        <authorList>
            <person name="Schelkunov M.I."/>
        </authorList>
    </citation>
    <scope>NUCLEOTIDE SEQUENCE</scope>
    <source>
        <strain evidence="3">Hsosn_3</strain>
        <tissue evidence="3">Leaf</tissue>
    </source>
</reference>
<evidence type="ECO:0000313" key="3">
    <source>
        <dbReference type="EMBL" id="KAK1404211.1"/>
    </source>
</evidence>
<comment type="caution">
    <text evidence="3">The sequence shown here is derived from an EMBL/GenBank/DDBJ whole genome shotgun (WGS) entry which is preliminary data.</text>
</comment>
<keyword evidence="4" id="KW-1185">Reference proteome</keyword>
<feature type="chain" id="PRO_5042209452" evidence="2">
    <location>
        <begin position="20"/>
        <end position="195"/>
    </location>
</feature>
<dbReference type="Gene3D" id="2.80.10.50">
    <property type="match status" value="1"/>
</dbReference>